<dbReference type="InterPro" id="IPR025528">
    <property type="entry name" value="BrnA_antitoxin"/>
</dbReference>
<dbReference type="RefSeq" id="WP_111220225.1">
    <property type="nucleotide sequence ID" value="NZ_CP117255.1"/>
</dbReference>
<evidence type="ECO:0000313" key="2">
    <source>
        <dbReference type="EMBL" id="WFR96150.1"/>
    </source>
</evidence>
<gene>
    <name evidence="2" type="ORF">PR017_03120</name>
</gene>
<feature type="compositionally biased region" description="Basic and acidic residues" evidence="1">
    <location>
        <begin position="1"/>
        <end position="12"/>
    </location>
</feature>
<proteinExistence type="predicted"/>
<keyword evidence="3" id="KW-1185">Reference proteome</keyword>
<feature type="region of interest" description="Disordered" evidence="1">
    <location>
        <begin position="1"/>
        <end position="25"/>
    </location>
</feature>
<dbReference type="Pfam" id="PF14384">
    <property type="entry name" value="BrnA_antitoxin"/>
    <property type="match status" value="1"/>
</dbReference>
<organism evidence="2 3">
    <name type="scientific">Rhizobium tumorigenes</name>
    <dbReference type="NCBI Taxonomy" id="2041385"/>
    <lineage>
        <taxon>Bacteria</taxon>
        <taxon>Pseudomonadati</taxon>
        <taxon>Pseudomonadota</taxon>
        <taxon>Alphaproteobacteria</taxon>
        <taxon>Hyphomicrobiales</taxon>
        <taxon>Rhizobiaceae</taxon>
        <taxon>Rhizobium/Agrobacterium group</taxon>
        <taxon>Rhizobium</taxon>
    </lineage>
</organism>
<reference evidence="2 3" key="1">
    <citation type="journal article" date="2018" name="Sci. Rep.">
        <title>Rhizobium tumorigenes sp. nov., a novel plant tumorigenic bacterium isolated from cane gall tumors on thornless blackberry.</title>
        <authorList>
            <person name="Kuzmanovi N."/>
            <person name="Smalla K."/>
            <person name="Gronow S."/>
            <person name="PuBawska J."/>
        </authorList>
    </citation>
    <scope>NUCLEOTIDE SEQUENCE [LARGE SCALE GENOMIC DNA]</scope>
    <source>
        <strain evidence="2 3">1078</strain>
    </source>
</reference>
<evidence type="ECO:0000256" key="1">
    <source>
        <dbReference type="SAM" id="MobiDB-lite"/>
    </source>
</evidence>
<sequence length="84" mass="9763">MTESEKSIKEEWQDPDDAPDLSTPEWIEKFRSVPVRRGRPLIDAPKESTTIRLDADVLERFREGGPGWQTRINAALREWLDKQA</sequence>
<protein>
    <submittedName>
        <fullName evidence="2">BrnA antitoxin family protein</fullName>
    </submittedName>
</protein>
<dbReference type="Proteomes" id="UP000249499">
    <property type="component" value="Chromosome"/>
</dbReference>
<dbReference type="AlphaFoldDB" id="A0AAF1KJC5"/>
<reference evidence="3" key="2">
    <citation type="journal article" date="2023" name="MicrobiologyOpen">
        <title>Genomics of the tumorigenes clade of the family Rhizobiaceae and description of Rhizobium rhododendri sp. nov.</title>
        <authorList>
            <person name="Kuzmanovic N."/>
            <person name="diCenzo G.C."/>
            <person name="Bunk B."/>
            <person name="Sproeer C."/>
            <person name="Fruehling A."/>
            <person name="Neumann-Schaal M."/>
            <person name="Overmann J."/>
            <person name="Smalla K."/>
        </authorList>
    </citation>
    <scope>NUCLEOTIDE SEQUENCE [LARGE SCALE GENOMIC DNA]</scope>
    <source>
        <strain evidence="3">1078</strain>
    </source>
</reference>
<dbReference type="EMBL" id="CP117255">
    <property type="protein sequence ID" value="WFR96150.1"/>
    <property type="molecule type" value="Genomic_DNA"/>
</dbReference>
<name>A0AAF1KJC5_9HYPH</name>
<accession>A0AAF1KJC5</accession>
<dbReference type="KEGG" id="rtu:PR017_03120"/>
<evidence type="ECO:0000313" key="3">
    <source>
        <dbReference type="Proteomes" id="UP000249499"/>
    </source>
</evidence>